<evidence type="ECO:0000259" key="7">
    <source>
        <dbReference type="Pfam" id="PF14322"/>
    </source>
</evidence>
<evidence type="ECO:0000256" key="4">
    <source>
        <dbReference type="ARBA" id="ARBA00023136"/>
    </source>
</evidence>
<comment type="similarity">
    <text evidence="2">Belongs to the SusD family.</text>
</comment>
<sequence>MKNKKYLILILTVILGVFNSCDVLEPEDENIFSIEDVRNTVTFVEGLLINAYRKVPASHDNFTLAYASDDAVNNDPGSGVKAVVQGGWTSVANPFSVWNSSYESIFYIHSFLEEMEGIDWFPRNETTSALFDEKLRGEAYALRAWNYFHLLQAHAGRGKNGQLLGVPIVDRVLENSPEYEIPRATFNETIKFIIDDCDRAIEALPGRWLPTGDADADQAIGERNTNRINGHVARLIKTKALLYAASPAYSDGTYTYQMAAEAAVGLMDDNNGISSSDFGRTKTKFYNEAVVPGTNNVHADVMWYSFRQTGENGWERTNFPPSQFGRGLTNPTQELVNAFPLVDGTPTPADKINSNDPYSGRDPRLSEYIMYQGSQYRNEPLNTVVGSQDALGSQNLDATKTGYYLKKFMNVKVVNLAPGINSSGIRYYTYARYTDALLMFAEAANEVGGPDAIIGGYSARAVINAIRDRAGITSTAYVNGLSTAEMTNLIRNERRLELCFEKQRFWDIRRWNLTSLMKNPVSGVIVTNNGGELDYEYIEVEGRNFSDFQIYGPIPFNETLKYDIVQNQGWQ</sequence>
<dbReference type="Pfam" id="PF07980">
    <property type="entry name" value="SusD_RagB"/>
    <property type="match status" value="1"/>
</dbReference>
<dbReference type="Proteomes" id="UP000239522">
    <property type="component" value="Unassembled WGS sequence"/>
</dbReference>
<dbReference type="SUPFAM" id="SSF48452">
    <property type="entry name" value="TPR-like"/>
    <property type="match status" value="1"/>
</dbReference>
<evidence type="ECO:0000256" key="3">
    <source>
        <dbReference type="ARBA" id="ARBA00022729"/>
    </source>
</evidence>
<dbReference type="InterPro" id="IPR012944">
    <property type="entry name" value="SusD_RagB_dom"/>
</dbReference>
<feature type="domain" description="RagB/SusD" evidence="6">
    <location>
        <begin position="319"/>
        <end position="570"/>
    </location>
</feature>
<dbReference type="OrthoDB" id="5694214at2"/>
<accession>A0A2S7KYH6</accession>
<evidence type="ECO:0000313" key="9">
    <source>
        <dbReference type="Proteomes" id="UP000239522"/>
    </source>
</evidence>
<gene>
    <name evidence="8" type="ORF">BST83_11560</name>
</gene>
<keyword evidence="9" id="KW-1185">Reference proteome</keyword>
<name>A0A2S7KYH6_9FLAO</name>
<dbReference type="RefSeq" id="WP_104809934.1">
    <property type="nucleotide sequence ID" value="NZ_MQUA01000013.1"/>
</dbReference>
<evidence type="ECO:0000256" key="5">
    <source>
        <dbReference type="ARBA" id="ARBA00023237"/>
    </source>
</evidence>
<dbReference type="AlphaFoldDB" id="A0A2S7KYH6"/>
<evidence type="ECO:0000313" key="8">
    <source>
        <dbReference type="EMBL" id="PQB07722.1"/>
    </source>
</evidence>
<dbReference type="GO" id="GO:0009279">
    <property type="term" value="C:cell outer membrane"/>
    <property type="evidence" value="ECO:0007669"/>
    <property type="project" value="UniProtKB-SubCell"/>
</dbReference>
<dbReference type="InterPro" id="IPR033985">
    <property type="entry name" value="SusD-like_N"/>
</dbReference>
<feature type="domain" description="SusD-like N-terminal" evidence="7">
    <location>
        <begin position="47"/>
        <end position="208"/>
    </location>
</feature>
<dbReference type="Gene3D" id="1.25.40.390">
    <property type="match status" value="1"/>
</dbReference>
<keyword evidence="4" id="KW-0472">Membrane</keyword>
<proteinExistence type="inferred from homology"/>
<reference evidence="8 9" key="1">
    <citation type="submission" date="2016-11" db="EMBL/GenBank/DDBJ databases">
        <title>Trade-off between light-utilization and light-protection in marine flavobacteria.</title>
        <authorList>
            <person name="Kumagai Y."/>
        </authorList>
    </citation>
    <scope>NUCLEOTIDE SEQUENCE [LARGE SCALE GENOMIC DNA]</scope>
    <source>
        <strain evidence="8 9">ATCC 700397</strain>
    </source>
</reference>
<dbReference type="Pfam" id="PF14322">
    <property type="entry name" value="SusD-like_3"/>
    <property type="match status" value="1"/>
</dbReference>
<evidence type="ECO:0000259" key="6">
    <source>
        <dbReference type="Pfam" id="PF07980"/>
    </source>
</evidence>
<dbReference type="EMBL" id="MQUA01000013">
    <property type="protein sequence ID" value="PQB07722.1"/>
    <property type="molecule type" value="Genomic_DNA"/>
</dbReference>
<keyword evidence="5" id="KW-0998">Cell outer membrane</keyword>
<comment type="subcellular location">
    <subcellularLocation>
        <location evidence="1">Cell outer membrane</location>
    </subcellularLocation>
</comment>
<organism evidence="8 9">
    <name type="scientific">Polaribacter filamentus</name>
    <dbReference type="NCBI Taxonomy" id="53483"/>
    <lineage>
        <taxon>Bacteria</taxon>
        <taxon>Pseudomonadati</taxon>
        <taxon>Bacteroidota</taxon>
        <taxon>Flavobacteriia</taxon>
        <taxon>Flavobacteriales</taxon>
        <taxon>Flavobacteriaceae</taxon>
    </lineage>
</organism>
<protein>
    <recommendedName>
        <fullName evidence="10">RagB/SusD family nutrient uptake outer membrane protein</fullName>
    </recommendedName>
</protein>
<evidence type="ECO:0000256" key="2">
    <source>
        <dbReference type="ARBA" id="ARBA00006275"/>
    </source>
</evidence>
<keyword evidence="3" id="KW-0732">Signal</keyword>
<evidence type="ECO:0000256" key="1">
    <source>
        <dbReference type="ARBA" id="ARBA00004442"/>
    </source>
</evidence>
<dbReference type="InterPro" id="IPR011990">
    <property type="entry name" value="TPR-like_helical_dom_sf"/>
</dbReference>
<evidence type="ECO:0008006" key="10">
    <source>
        <dbReference type="Google" id="ProtNLM"/>
    </source>
</evidence>
<comment type="caution">
    <text evidence="8">The sequence shown here is derived from an EMBL/GenBank/DDBJ whole genome shotgun (WGS) entry which is preliminary data.</text>
</comment>